<dbReference type="Gene3D" id="3.30.70.2970">
    <property type="entry name" value="Protein of unknown function (DUF541), domain 2"/>
    <property type="match status" value="1"/>
</dbReference>
<dbReference type="InterPro" id="IPR007497">
    <property type="entry name" value="SIMPL/DUF541"/>
</dbReference>
<dbReference type="AlphaFoldDB" id="A0A9Q9B0M9"/>
<dbReference type="Gene3D" id="3.30.110.170">
    <property type="entry name" value="Protein of unknown function (DUF541), domain 1"/>
    <property type="match status" value="1"/>
</dbReference>
<dbReference type="Pfam" id="PF04402">
    <property type="entry name" value="SIMPL"/>
    <property type="match status" value="1"/>
</dbReference>
<keyword evidence="2" id="KW-1185">Reference proteome</keyword>
<reference evidence="1" key="1">
    <citation type="submission" date="2022-06" db="EMBL/GenBank/DDBJ databases">
        <title>Complete genome sequences of two strains of the flax pathogen Septoria linicola.</title>
        <authorList>
            <person name="Lapalu N."/>
            <person name="Simon A."/>
            <person name="Demenou B."/>
            <person name="Paumier D."/>
            <person name="Guillot M.-P."/>
            <person name="Gout L."/>
            <person name="Valade R."/>
        </authorList>
    </citation>
    <scope>NUCLEOTIDE SEQUENCE</scope>
    <source>
        <strain evidence="1">SE15195</strain>
    </source>
</reference>
<gene>
    <name evidence="1" type="ORF">Slin15195_G120080</name>
</gene>
<dbReference type="PANTHER" id="PTHR34387">
    <property type="entry name" value="SLR1258 PROTEIN"/>
    <property type="match status" value="1"/>
</dbReference>
<evidence type="ECO:0008006" key="3">
    <source>
        <dbReference type="Google" id="ProtNLM"/>
    </source>
</evidence>
<protein>
    <recommendedName>
        <fullName evidence="3">DUF541 domain-containing protein</fullName>
    </recommendedName>
</protein>
<name>A0A9Q9B0M9_9PEZI</name>
<dbReference type="PANTHER" id="PTHR34387:SF2">
    <property type="entry name" value="SLR1258 PROTEIN"/>
    <property type="match status" value="1"/>
</dbReference>
<proteinExistence type="predicted"/>
<evidence type="ECO:0000313" key="2">
    <source>
        <dbReference type="Proteomes" id="UP001056384"/>
    </source>
</evidence>
<dbReference type="GO" id="GO:0006974">
    <property type="term" value="P:DNA damage response"/>
    <property type="evidence" value="ECO:0007669"/>
    <property type="project" value="TreeGrafter"/>
</dbReference>
<dbReference type="EMBL" id="CP099428">
    <property type="protein sequence ID" value="USW58689.1"/>
    <property type="molecule type" value="Genomic_DNA"/>
</dbReference>
<dbReference type="InterPro" id="IPR052022">
    <property type="entry name" value="26kDa_periplasmic_antigen"/>
</dbReference>
<accession>A0A9Q9B0M9</accession>
<evidence type="ECO:0000313" key="1">
    <source>
        <dbReference type="EMBL" id="USW58689.1"/>
    </source>
</evidence>
<sequence>MSQSTPFTLKVSGEAEIPLPAERAVINVKVSSEGINKASVSDEVLTAAKHVERLLVELSPKDESPEAKAASPLAHWSKTSLAATSYIPLEHYEKDEEKPKVRHYKGSIDFDIRFKEFKALGSFGARISSVPHVEVQDIQWIITEETRARYRPKLRQAAAKDAMARAQDYCGVLGCTNLRPVELDEENGCGSRHRTYHMASQELGAGYGEEDEGIVAVEFTRQEVKMSMSVGVTFHAE</sequence>
<organism evidence="1 2">
    <name type="scientific">Septoria linicola</name>
    <dbReference type="NCBI Taxonomy" id="215465"/>
    <lineage>
        <taxon>Eukaryota</taxon>
        <taxon>Fungi</taxon>
        <taxon>Dikarya</taxon>
        <taxon>Ascomycota</taxon>
        <taxon>Pezizomycotina</taxon>
        <taxon>Dothideomycetes</taxon>
        <taxon>Dothideomycetidae</taxon>
        <taxon>Mycosphaerellales</taxon>
        <taxon>Mycosphaerellaceae</taxon>
        <taxon>Septoria</taxon>
    </lineage>
</organism>
<dbReference type="Proteomes" id="UP001056384">
    <property type="component" value="Chromosome 11"/>
</dbReference>